<protein>
    <submittedName>
        <fullName evidence="1">Uncharacterized protein</fullName>
    </submittedName>
</protein>
<organism evidence="1 2">
    <name type="scientific">Aeromonas phage 2L372D</name>
    <dbReference type="NCBI Taxonomy" id="2588097"/>
    <lineage>
        <taxon>Viruses</taxon>
        <taxon>Duplodnaviria</taxon>
        <taxon>Heunggongvirae</taxon>
        <taxon>Uroviricota</taxon>
        <taxon>Caudoviricetes</taxon>
        <taxon>Plateaulakevirus</taxon>
        <taxon>Plateaulakevirus pv2L372D</taxon>
    </lineage>
</organism>
<proteinExistence type="predicted"/>
<dbReference type="EMBL" id="MK804893">
    <property type="protein sequence ID" value="QDB73920.1"/>
    <property type="molecule type" value="Genomic_DNA"/>
</dbReference>
<reference evidence="1 2" key="1">
    <citation type="submission" date="2019-04" db="EMBL/GenBank/DDBJ databases">
        <title>Nine Novel Phages from a Plateau Lake in Southwest China Provide Insights into Aeromonas Phage Diversity.</title>
        <authorList>
            <person name="Xiao W."/>
            <person name="Bai M."/>
            <person name="Wang Y."/>
            <person name="Cui X."/>
        </authorList>
    </citation>
    <scope>NUCLEOTIDE SEQUENCE [LARGE SCALE GENOMIC DNA]</scope>
</reference>
<evidence type="ECO:0000313" key="1">
    <source>
        <dbReference type="EMBL" id="QDB73920.1"/>
    </source>
</evidence>
<keyword evidence="2" id="KW-1185">Reference proteome</keyword>
<name>A0A4Y5TWY5_9CAUD</name>
<evidence type="ECO:0000313" key="2">
    <source>
        <dbReference type="Proteomes" id="UP000316128"/>
    </source>
</evidence>
<dbReference type="Proteomes" id="UP000316128">
    <property type="component" value="Segment"/>
</dbReference>
<sequence length="95" mass="10719">MAILLILLDNSLFYVQQQTIIVLIFLLCLHSCISNSNESHNTNDNHSYLINSTKGARGHSPQLIVRRIENLNVNDYHLAQGDSGQPQRQLGFCNL</sequence>
<gene>
    <name evidence="1" type="ORF">2L372D_006</name>
</gene>
<accession>A0A4Y5TWY5</accession>